<evidence type="ECO:0000313" key="4">
    <source>
        <dbReference type="EMBL" id="KAJ3993279.1"/>
    </source>
</evidence>
<keyword evidence="2" id="KW-0378">Hydrolase</keyword>
<comment type="caution">
    <text evidence="4">The sequence shown here is derived from an EMBL/GenBank/DDBJ whole genome shotgun (WGS) entry which is preliminary data.</text>
</comment>
<dbReference type="InterPro" id="IPR036928">
    <property type="entry name" value="AS_sf"/>
</dbReference>
<dbReference type="InterPro" id="IPR020556">
    <property type="entry name" value="Amidase_CS"/>
</dbReference>
<comment type="similarity">
    <text evidence="1">Belongs to the amidase family.</text>
</comment>
<dbReference type="Pfam" id="PF01425">
    <property type="entry name" value="Amidase"/>
    <property type="match status" value="1"/>
</dbReference>
<dbReference type="EMBL" id="MU790778">
    <property type="protein sequence ID" value="KAJ3993279.1"/>
    <property type="molecule type" value="Genomic_DNA"/>
</dbReference>
<evidence type="ECO:0000259" key="3">
    <source>
        <dbReference type="Pfam" id="PF01425"/>
    </source>
</evidence>
<dbReference type="Gene3D" id="3.90.1300.10">
    <property type="entry name" value="Amidase signature (AS) domain"/>
    <property type="match status" value="1"/>
</dbReference>
<name>A0ABQ8Q3G5_9AGAR</name>
<dbReference type="PROSITE" id="PS00571">
    <property type="entry name" value="AMIDASES"/>
    <property type="match status" value="1"/>
</dbReference>
<gene>
    <name evidence="4" type="ORF">F5050DRAFT_746503</name>
</gene>
<dbReference type="InterPro" id="IPR023631">
    <property type="entry name" value="Amidase_dom"/>
</dbReference>
<dbReference type="SUPFAM" id="SSF75304">
    <property type="entry name" value="Amidase signature (AS) enzymes"/>
    <property type="match status" value="1"/>
</dbReference>
<evidence type="ECO:0000313" key="5">
    <source>
        <dbReference type="Proteomes" id="UP001163828"/>
    </source>
</evidence>
<dbReference type="PANTHER" id="PTHR45847:SF6">
    <property type="entry name" value="FATTY ACID AMIDE HYDROLASE"/>
    <property type="match status" value="1"/>
</dbReference>
<protein>
    <submittedName>
        <fullName evidence="4">Amidase signature domain-containing protein</fullName>
    </submittedName>
</protein>
<accession>A0ABQ8Q3G5</accession>
<dbReference type="PIRSF" id="PIRSF001221">
    <property type="entry name" value="Amidase_fungi"/>
    <property type="match status" value="1"/>
</dbReference>
<evidence type="ECO:0000256" key="1">
    <source>
        <dbReference type="ARBA" id="ARBA00009199"/>
    </source>
</evidence>
<evidence type="ECO:0000256" key="2">
    <source>
        <dbReference type="ARBA" id="ARBA00022801"/>
    </source>
</evidence>
<organism evidence="4 5">
    <name type="scientific">Lentinula boryana</name>
    <dbReference type="NCBI Taxonomy" id="40481"/>
    <lineage>
        <taxon>Eukaryota</taxon>
        <taxon>Fungi</taxon>
        <taxon>Dikarya</taxon>
        <taxon>Basidiomycota</taxon>
        <taxon>Agaricomycotina</taxon>
        <taxon>Agaricomycetes</taxon>
        <taxon>Agaricomycetidae</taxon>
        <taxon>Agaricales</taxon>
        <taxon>Marasmiineae</taxon>
        <taxon>Omphalotaceae</taxon>
        <taxon>Lentinula</taxon>
    </lineage>
</organism>
<dbReference type="PANTHER" id="PTHR45847">
    <property type="entry name" value="FATTY ACID AMIDE HYDROLASE"/>
    <property type="match status" value="1"/>
</dbReference>
<keyword evidence="5" id="KW-1185">Reference proteome</keyword>
<sequence>MWPFHSLDYKPVVQSKRAERARLLSAAPKSSSFKQQAILNSRVQELVDGIKNAEWTATEVLEAYIAQAVVAHELTNCATEVLFDQALGIAKTLDEEYTSTKRLRGPLHGVPFSLKDQFLVKGYDATVGFTRWAMRPATSNAAIVEQLLSLGAIPIIKTNVPQTMFSFECNNPLWGRTTNPYNNRYTSGGSSGGEAALLALDGAAFGVGTDSGGSLRMPAAYCGIYSLKPTSGRVSRYGALSPTPGFEAIHTVVGPVARSVEDLEIFCKLIFGRNSSLDDYPIPLPYREPQLADKLRIGFYTSDGLIKSSPANKRAVEEAVAALRKEGHECIEIEIPDATDAMEIFLGLTSADGYEKMTSHLGPDPMDKSLWLPVYSSRVPGFLKKLAVNALKPFDPKFASLVGAIQKKSVREYNHYIDRKNQWGTLFYKEVWKKYALDGLIAPVQGLPQVPHGGAEDVGLLAIGTILYNVVDSPVGVVPVSRVDPSKDQLDETWTAKKYGATIVHHELYKAKRPLYDPQAMSGMPIGVQVVGKKHEDEKVVAMMRILDKALGNERGFGPGALTSKLKYDA</sequence>
<reference evidence="4" key="1">
    <citation type="submission" date="2022-08" db="EMBL/GenBank/DDBJ databases">
        <authorList>
            <consortium name="DOE Joint Genome Institute"/>
            <person name="Min B."/>
            <person name="Riley R."/>
            <person name="Sierra-Patev S."/>
            <person name="Naranjo-Ortiz M."/>
            <person name="Looney B."/>
            <person name="Konkel Z."/>
            <person name="Slot J.C."/>
            <person name="Sakamoto Y."/>
            <person name="Steenwyk J.L."/>
            <person name="Rokas A."/>
            <person name="Carro J."/>
            <person name="Camarero S."/>
            <person name="Ferreira P."/>
            <person name="Molpeceres G."/>
            <person name="Ruiz-Duenas F.J."/>
            <person name="Serrano A."/>
            <person name="Henrissat B."/>
            <person name="Drula E."/>
            <person name="Hughes K.W."/>
            <person name="Mata J.L."/>
            <person name="Ishikawa N.K."/>
            <person name="Vargas-Isla R."/>
            <person name="Ushijima S."/>
            <person name="Smith C.A."/>
            <person name="Ahrendt S."/>
            <person name="Andreopoulos W."/>
            <person name="He G."/>
            <person name="Labutti K."/>
            <person name="Lipzen A."/>
            <person name="Ng V."/>
            <person name="Sandor L."/>
            <person name="Barry K."/>
            <person name="Martinez A.T."/>
            <person name="Xiao Y."/>
            <person name="Gibbons J.G."/>
            <person name="Terashima K."/>
            <person name="Hibbett D.S."/>
            <person name="Grigoriev I.V."/>
        </authorList>
    </citation>
    <scope>NUCLEOTIDE SEQUENCE</scope>
    <source>
        <strain evidence="4">TFB10827</strain>
    </source>
</reference>
<feature type="domain" description="Amidase" evidence="3">
    <location>
        <begin position="59"/>
        <end position="540"/>
    </location>
</feature>
<dbReference type="Proteomes" id="UP001163828">
    <property type="component" value="Unassembled WGS sequence"/>
</dbReference>
<proteinExistence type="inferred from homology"/>
<dbReference type="InterPro" id="IPR052096">
    <property type="entry name" value="Endocannabinoid_amidase"/>
</dbReference>